<sequence>MSGNDDEDTDPYLSFLNLYKECVKKLNWSLKTIDETDLELLLDFLFSGDPHTRVINGKTFVRAASPPAWL</sequence>
<accession>A0A919XUG6</accession>
<evidence type="ECO:0000313" key="1">
    <source>
        <dbReference type="EMBL" id="GIO36877.1"/>
    </source>
</evidence>
<comment type="caution">
    <text evidence="1">The sequence shown here is derived from an EMBL/GenBank/DDBJ whole genome shotgun (WGS) entry which is preliminary data.</text>
</comment>
<dbReference type="AlphaFoldDB" id="A0A919XUG6"/>
<evidence type="ECO:0000313" key="2">
    <source>
        <dbReference type="Proteomes" id="UP000681162"/>
    </source>
</evidence>
<organism evidence="1 2">
    <name type="scientific">Paenibacillus antibioticophila</name>
    <dbReference type="NCBI Taxonomy" id="1274374"/>
    <lineage>
        <taxon>Bacteria</taxon>
        <taxon>Bacillati</taxon>
        <taxon>Bacillota</taxon>
        <taxon>Bacilli</taxon>
        <taxon>Bacillales</taxon>
        <taxon>Paenibacillaceae</taxon>
        <taxon>Paenibacillus</taxon>
    </lineage>
</organism>
<dbReference type="RefSeq" id="WP_212939194.1">
    <property type="nucleotide sequence ID" value="NZ_BORR01000005.1"/>
</dbReference>
<proteinExistence type="predicted"/>
<gene>
    <name evidence="1" type="ORF">J41TS12_17380</name>
</gene>
<protein>
    <submittedName>
        <fullName evidence="1">Uncharacterized protein</fullName>
    </submittedName>
</protein>
<dbReference type="EMBL" id="BORR01000005">
    <property type="protein sequence ID" value="GIO36877.1"/>
    <property type="molecule type" value="Genomic_DNA"/>
</dbReference>
<reference evidence="1 2" key="1">
    <citation type="submission" date="2021-03" db="EMBL/GenBank/DDBJ databases">
        <title>Antimicrobial resistance genes in bacteria isolated from Japanese honey, and their potential for conferring macrolide and lincosamide resistance in the American foulbrood pathogen Paenibacillus larvae.</title>
        <authorList>
            <person name="Okamoto M."/>
            <person name="Kumagai M."/>
            <person name="Kanamori H."/>
            <person name="Takamatsu D."/>
        </authorList>
    </citation>
    <scope>NUCLEOTIDE SEQUENCE [LARGE SCALE GENOMIC DNA]</scope>
    <source>
        <strain evidence="1 2">J41TS12</strain>
    </source>
</reference>
<name>A0A919XUG6_9BACL</name>
<dbReference type="Proteomes" id="UP000681162">
    <property type="component" value="Unassembled WGS sequence"/>
</dbReference>
<keyword evidence="2" id="KW-1185">Reference proteome</keyword>